<name>Q8D3A1_WIGBR</name>
<dbReference type="InterPro" id="IPR003838">
    <property type="entry name" value="ABC3_permease_C"/>
</dbReference>
<feature type="transmembrane region" description="Helical" evidence="7">
    <location>
        <begin position="28"/>
        <end position="51"/>
    </location>
</feature>
<accession>Q8D3A1</accession>
<evidence type="ECO:0000259" key="9">
    <source>
        <dbReference type="Pfam" id="PF12704"/>
    </source>
</evidence>
<dbReference type="Proteomes" id="UP000000562">
    <property type="component" value="Chromosome"/>
</dbReference>
<dbReference type="PANTHER" id="PTHR30489:SF8">
    <property type="entry name" value="LIPOPROTEIN-RELEASING SYSTEM TRANSMEMBRANE PROTEIN LOLC"/>
    <property type="match status" value="1"/>
</dbReference>
<evidence type="ECO:0000256" key="1">
    <source>
        <dbReference type="ARBA" id="ARBA00004651"/>
    </source>
</evidence>
<evidence type="ECO:0000256" key="7">
    <source>
        <dbReference type="SAM" id="Phobius"/>
    </source>
</evidence>
<evidence type="ECO:0000313" key="10">
    <source>
        <dbReference type="EMBL" id="BAC24246.1"/>
    </source>
</evidence>
<keyword evidence="11" id="KW-1185">Reference proteome</keyword>
<keyword evidence="6 7" id="KW-0472">Membrane</keyword>
<dbReference type="EMBL" id="BA000021">
    <property type="protein sequence ID" value="BAC24246.1"/>
    <property type="molecule type" value="Genomic_DNA"/>
</dbReference>
<dbReference type="GO" id="GO:0044874">
    <property type="term" value="P:lipoprotein localization to outer membrane"/>
    <property type="evidence" value="ECO:0007669"/>
    <property type="project" value="TreeGrafter"/>
</dbReference>
<dbReference type="GO" id="GO:0098797">
    <property type="term" value="C:plasma membrane protein complex"/>
    <property type="evidence" value="ECO:0007669"/>
    <property type="project" value="TreeGrafter"/>
</dbReference>
<evidence type="ECO:0000256" key="2">
    <source>
        <dbReference type="ARBA" id="ARBA00005236"/>
    </source>
</evidence>
<dbReference type="STRING" id="36870.gene:10368578"/>
<dbReference type="KEGG" id="wbr:ycfU"/>
<dbReference type="Pfam" id="PF12704">
    <property type="entry name" value="MacB_PCD"/>
    <property type="match status" value="1"/>
</dbReference>
<comment type="similarity">
    <text evidence="2">Belongs to the ABC-4 integral membrane protein family. LolC/E subfamily.</text>
</comment>
<proteinExistence type="inferred from homology"/>
<feature type="transmembrane region" description="Helical" evidence="7">
    <location>
        <begin position="364"/>
        <end position="384"/>
    </location>
</feature>
<comment type="subcellular location">
    <subcellularLocation>
        <location evidence="1">Cell membrane</location>
        <topology evidence="1">Multi-pass membrane protein</topology>
    </subcellularLocation>
</comment>
<evidence type="ECO:0000259" key="8">
    <source>
        <dbReference type="Pfam" id="PF02687"/>
    </source>
</evidence>
<dbReference type="HOGENOM" id="CLU_000604_8_1_6"/>
<dbReference type="AlphaFoldDB" id="Q8D3A1"/>
<organism evidence="10 11">
    <name type="scientific">Wigglesworthia glossinidia brevipalpis</name>
    <dbReference type="NCBI Taxonomy" id="36870"/>
    <lineage>
        <taxon>Bacteria</taxon>
        <taxon>Pseudomonadati</taxon>
        <taxon>Pseudomonadota</taxon>
        <taxon>Gammaproteobacteria</taxon>
        <taxon>Enterobacterales</taxon>
        <taxon>Erwiniaceae</taxon>
        <taxon>Wigglesworthia</taxon>
    </lineage>
</organism>
<dbReference type="PANTHER" id="PTHR30489">
    <property type="entry name" value="LIPOPROTEIN-RELEASING SYSTEM TRANSMEMBRANE PROTEIN LOLE"/>
    <property type="match status" value="1"/>
</dbReference>
<feature type="domain" description="MacB-like periplasmic core" evidence="9">
    <location>
        <begin position="27"/>
        <end position="182"/>
    </location>
</feature>
<keyword evidence="3" id="KW-1003">Cell membrane</keyword>
<protein>
    <submittedName>
        <fullName evidence="10">YcfU protein</fullName>
    </submittedName>
</protein>
<dbReference type="InterPro" id="IPR051447">
    <property type="entry name" value="Lipoprotein-release_system"/>
</dbReference>
<gene>
    <name evidence="10" type="primary">ycfU</name>
</gene>
<feature type="transmembrane region" description="Helical" evidence="7">
    <location>
        <begin position="311"/>
        <end position="343"/>
    </location>
</feature>
<dbReference type="InterPro" id="IPR025857">
    <property type="entry name" value="MacB_PCD"/>
</dbReference>
<feature type="transmembrane region" description="Helical" evidence="7">
    <location>
        <begin position="269"/>
        <end position="291"/>
    </location>
</feature>
<evidence type="ECO:0000256" key="3">
    <source>
        <dbReference type="ARBA" id="ARBA00022475"/>
    </source>
</evidence>
<sequence length="401" mass="47218">MYKPVFLYIGIRYIICNSFNKYNKFTSWISFLSIVIGTSSLILITSVIQGFELDLEKYMLKFIPHVILYSNDNFYEKKNRIKYELNKNCSEINQVSEFISTNVIIQSNYNLNYGNVFGVNIEDEDQFLNSIGKKKIEKLLPDQYGIILGYELAKSLNVYKNSKIRMIFIEKNNFTILGPVPTQRVFTVIDIFHTNSEVDQYQILMNKKDLKKIMKNNFEYKYNWRLWLKHPLEINKSCIISCFPGNYNYKDWREDKGDLFNAINIEKNVMFLFLSLIIILSIFNIFISISIEIIQKKKEIAILKTYGFNKISIFFTFIIYGSLISIIGTIIGTILGVFISSNLNNILFKLNIINDFIFFPKINYFYIFKINLFFIIFTIISIIYPSYKAVMINSSKTLKYE</sequence>
<keyword evidence="4 7" id="KW-0812">Transmembrane</keyword>
<evidence type="ECO:0000256" key="5">
    <source>
        <dbReference type="ARBA" id="ARBA00022989"/>
    </source>
</evidence>
<keyword evidence="5 7" id="KW-1133">Transmembrane helix</keyword>
<evidence type="ECO:0000256" key="4">
    <source>
        <dbReference type="ARBA" id="ARBA00022692"/>
    </source>
</evidence>
<evidence type="ECO:0000256" key="6">
    <source>
        <dbReference type="ARBA" id="ARBA00023136"/>
    </source>
</evidence>
<dbReference type="OrthoDB" id="9808461at2"/>
<evidence type="ECO:0000313" key="11">
    <source>
        <dbReference type="Proteomes" id="UP000000562"/>
    </source>
</evidence>
<dbReference type="eggNOG" id="COG4591">
    <property type="taxonomic scope" value="Bacteria"/>
</dbReference>
<reference evidence="10 11" key="1">
    <citation type="journal article" date="2002" name="Nat. Genet.">
        <title>Genome sequence of the endocellular obligate symbiont of tsetse flies, Wigglesworthia glossinidia.</title>
        <authorList>
            <person name="Akman L."/>
            <person name="Yamashita A."/>
            <person name="Watanabe H."/>
            <person name="Oshima K."/>
            <person name="Shiba T."/>
            <person name="Hattori M."/>
            <person name="Aksoy S."/>
        </authorList>
    </citation>
    <scope>NUCLEOTIDE SEQUENCE [LARGE SCALE GENOMIC DNA]</scope>
</reference>
<dbReference type="Pfam" id="PF02687">
    <property type="entry name" value="FtsX"/>
    <property type="match status" value="1"/>
</dbReference>
<feature type="domain" description="ABC3 transporter permease C-terminal" evidence="8">
    <location>
        <begin position="272"/>
        <end position="391"/>
    </location>
</feature>